<dbReference type="EMBL" id="PYGA01000008">
    <property type="protein sequence ID" value="PSK97467.1"/>
    <property type="molecule type" value="Genomic_DNA"/>
</dbReference>
<comment type="subcellular location">
    <subcellularLocation>
        <location evidence="1">Membrane</location>
    </subcellularLocation>
</comment>
<dbReference type="Gene3D" id="3.90.226.10">
    <property type="entry name" value="2-enoyl-CoA Hydratase, Chain A, domain 1"/>
    <property type="match status" value="3"/>
</dbReference>
<keyword evidence="3" id="KW-0645">Protease</keyword>
<keyword evidence="4" id="KW-0378">Hydrolase</keyword>
<feature type="active site" description="Nucleophile" evidence="7">
    <location>
        <position position="373"/>
    </location>
</feature>
<dbReference type="InterPro" id="IPR004634">
    <property type="entry name" value="Pept_S49_pIV"/>
</dbReference>
<evidence type="ECO:0000256" key="6">
    <source>
        <dbReference type="ARBA" id="ARBA00023136"/>
    </source>
</evidence>
<dbReference type="CDD" id="cd07023">
    <property type="entry name" value="S49_Sppa_N_C"/>
    <property type="match status" value="1"/>
</dbReference>
<keyword evidence="10" id="KW-1185">Reference proteome</keyword>
<dbReference type="PIRSF" id="PIRSF001217">
    <property type="entry name" value="Protease_4_SppA"/>
    <property type="match status" value="1"/>
</dbReference>
<dbReference type="PANTHER" id="PTHR33209:SF1">
    <property type="entry name" value="PEPTIDASE S49 DOMAIN-CONTAINING PROTEIN"/>
    <property type="match status" value="1"/>
</dbReference>
<evidence type="ECO:0000313" key="10">
    <source>
        <dbReference type="Proteomes" id="UP000240542"/>
    </source>
</evidence>
<accession>A0A2P8DJR8</accession>
<name>A0A2P8DJR8_9ACTN</name>
<dbReference type="InterPro" id="IPR029045">
    <property type="entry name" value="ClpP/crotonase-like_dom_sf"/>
</dbReference>
<gene>
    <name evidence="9" type="ORF">CLV63_108187</name>
</gene>
<dbReference type="Pfam" id="PF01343">
    <property type="entry name" value="Peptidase_S49"/>
    <property type="match status" value="2"/>
</dbReference>
<dbReference type="InterPro" id="IPR002142">
    <property type="entry name" value="Peptidase_S49"/>
</dbReference>
<evidence type="ECO:0000256" key="7">
    <source>
        <dbReference type="PIRSR" id="PIRSR001217-1"/>
    </source>
</evidence>
<evidence type="ECO:0000256" key="3">
    <source>
        <dbReference type="ARBA" id="ARBA00022670"/>
    </source>
</evidence>
<proteinExistence type="inferred from homology"/>
<evidence type="ECO:0000256" key="1">
    <source>
        <dbReference type="ARBA" id="ARBA00004370"/>
    </source>
</evidence>
<evidence type="ECO:0000256" key="2">
    <source>
        <dbReference type="ARBA" id="ARBA00008683"/>
    </source>
</evidence>
<evidence type="ECO:0000313" key="9">
    <source>
        <dbReference type="EMBL" id="PSK97467.1"/>
    </source>
</evidence>
<dbReference type="GO" id="GO:0006465">
    <property type="term" value="P:signal peptide processing"/>
    <property type="evidence" value="ECO:0007669"/>
    <property type="project" value="InterPro"/>
</dbReference>
<dbReference type="GO" id="GO:0008236">
    <property type="term" value="F:serine-type peptidase activity"/>
    <property type="evidence" value="ECO:0007669"/>
    <property type="project" value="UniProtKB-KW"/>
</dbReference>
<evidence type="ECO:0000259" key="8">
    <source>
        <dbReference type="Pfam" id="PF01343"/>
    </source>
</evidence>
<dbReference type="SUPFAM" id="SSF52096">
    <property type="entry name" value="ClpP/crotonase"/>
    <property type="match status" value="2"/>
</dbReference>
<evidence type="ECO:0000256" key="4">
    <source>
        <dbReference type="ARBA" id="ARBA00022801"/>
    </source>
</evidence>
<dbReference type="PANTHER" id="PTHR33209">
    <property type="entry name" value="PROTEASE 4"/>
    <property type="match status" value="1"/>
</dbReference>
<feature type="active site" description="Proton donor/acceptor" evidence="7">
    <location>
        <position position="167"/>
    </location>
</feature>
<keyword evidence="5" id="KW-0720">Serine protease</keyword>
<keyword evidence="6" id="KW-0472">Membrane</keyword>
<comment type="caution">
    <text evidence="9">The sequence shown here is derived from an EMBL/GenBank/DDBJ whole genome shotgun (WGS) entry which is preliminary data.</text>
</comment>
<dbReference type="OrthoDB" id="9764363at2"/>
<dbReference type="GO" id="GO:0016020">
    <property type="term" value="C:membrane"/>
    <property type="evidence" value="ECO:0007669"/>
    <property type="project" value="UniProtKB-SubCell"/>
</dbReference>
<reference evidence="9 10" key="1">
    <citation type="submission" date="2018-03" db="EMBL/GenBank/DDBJ databases">
        <title>Genomic Encyclopedia of Archaeal and Bacterial Type Strains, Phase II (KMG-II): from individual species to whole genera.</title>
        <authorList>
            <person name="Goeker M."/>
        </authorList>
    </citation>
    <scope>NUCLEOTIDE SEQUENCE [LARGE SCALE GENOMIC DNA]</scope>
    <source>
        <strain evidence="9 10">DSM 45312</strain>
    </source>
</reference>
<dbReference type="InterPro" id="IPR004635">
    <property type="entry name" value="Pept_S49_SppA"/>
</dbReference>
<evidence type="ECO:0000256" key="5">
    <source>
        <dbReference type="ARBA" id="ARBA00022825"/>
    </source>
</evidence>
<feature type="domain" description="Peptidase S49" evidence="8">
    <location>
        <begin position="96"/>
        <end position="244"/>
    </location>
</feature>
<dbReference type="AlphaFoldDB" id="A0A2P8DJR8"/>
<dbReference type="InterPro" id="IPR047217">
    <property type="entry name" value="S49_SppA_67K_type_N"/>
</dbReference>
<dbReference type="Proteomes" id="UP000240542">
    <property type="component" value="Unassembled WGS sequence"/>
</dbReference>
<protein>
    <submittedName>
        <fullName evidence="9">Signal peptide peptidase A</fullName>
    </submittedName>
</protein>
<comment type="similarity">
    <text evidence="2">Belongs to the peptidase S49 family.</text>
</comment>
<dbReference type="NCBIfam" id="TIGR00706">
    <property type="entry name" value="SppA_dom"/>
    <property type="match status" value="1"/>
</dbReference>
<dbReference type="InterPro" id="IPR047272">
    <property type="entry name" value="S49_SppA_C"/>
</dbReference>
<dbReference type="RefSeq" id="WP_106583344.1">
    <property type="nucleotide sequence ID" value="NZ_PYGA01000008.1"/>
</dbReference>
<feature type="domain" description="Peptidase S49" evidence="8">
    <location>
        <begin position="358"/>
        <end position="506"/>
    </location>
</feature>
<dbReference type="CDD" id="cd07018">
    <property type="entry name" value="S49_SppA_67K_type"/>
    <property type="match status" value="1"/>
</dbReference>
<organism evidence="9 10">
    <name type="scientific">Murinocardiopsis flavida</name>
    <dbReference type="NCBI Taxonomy" id="645275"/>
    <lineage>
        <taxon>Bacteria</taxon>
        <taxon>Bacillati</taxon>
        <taxon>Actinomycetota</taxon>
        <taxon>Actinomycetes</taxon>
        <taxon>Streptosporangiales</taxon>
        <taxon>Nocardiopsidaceae</taxon>
        <taxon>Murinocardiopsis</taxon>
    </lineage>
</organism>
<sequence length="573" mass="61094">MVESVSIARLSRIRQRRTAPLILEVDLTEGLADETPTDPIGQILAMRRQRLSDVVEGIRRGAADPRVKALVAKVGGQPIGLAKVQELRSAVQVFGQAGKPTVAWSESFGEFGPGTVHYYLACAFSEIALLPSGSVGLTGINVGNLFFRDVVDRLGVEYEGGARHEYKTAANTFTERGMTAPHREATGRIVASFTEQFAEGIAEARGTTAAEVRSLMDRGPFLAAEALEAGLVDRLCYRDEVYGELFDRFRPADGAAAPHLQYVARYHRLHSLADRVPSVRRGGGQVALISGVGQVVSGRSRRAPLGGGTAMGSETLATAFRAARRDPAVRAVVFRVDSPGGSYVASDVIMREVRLTEEAGTAVVVSMGDVAASGGYFVALGAGTIVAQPGTITGSIGVFVGKAVLTGLLDKLGVGSDRVDGARHAGMFGTDRKFSESEWERVNAMLDHIYDDFTAKVAHARGMSREDVHEVARGRVWTGKDAFERGLVDELGGLDAAVRRARSRAGLPSSAPLRPYPRTTPLDRLLPVESSEDRTAALARMRLSGWGPLADVSARLGLPAAGPLVLPGSWEVR</sequence>